<dbReference type="RefSeq" id="WP_148132619.1">
    <property type="nucleotide sequence ID" value="NZ_CP017634.1"/>
</dbReference>
<gene>
    <name evidence="3" type="ORF">DCMF_00510</name>
</gene>
<dbReference type="AlphaFoldDB" id="A0A3G1KM41"/>
<feature type="transmembrane region" description="Helical" evidence="1">
    <location>
        <begin position="86"/>
        <end position="106"/>
    </location>
</feature>
<dbReference type="OrthoDB" id="2969509at2"/>
<proteinExistence type="predicted"/>
<evidence type="ECO:0000256" key="1">
    <source>
        <dbReference type="SAM" id="Phobius"/>
    </source>
</evidence>
<accession>A0A3G1KM41</accession>
<dbReference type="EMBL" id="CP017634">
    <property type="protein sequence ID" value="ATW23479.1"/>
    <property type="molecule type" value="Genomic_DNA"/>
</dbReference>
<organism evidence="3 4">
    <name type="scientific">Formimonas warabiya</name>
    <dbReference type="NCBI Taxonomy" id="1761012"/>
    <lineage>
        <taxon>Bacteria</taxon>
        <taxon>Bacillati</taxon>
        <taxon>Bacillota</taxon>
        <taxon>Clostridia</taxon>
        <taxon>Eubacteriales</taxon>
        <taxon>Peptococcaceae</taxon>
        <taxon>Candidatus Formimonas</taxon>
    </lineage>
</organism>
<dbReference type="KEGG" id="fwa:DCMF_00510"/>
<protein>
    <recommendedName>
        <fullName evidence="2">DUF1468 domain-containing protein</fullName>
    </recommendedName>
</protein>
<reference evidence="3 4" key="1">
    <citation type="submission" date="2016-10" db="EMBL/GenBank/DDBJ databases">
        <title>Complete Genome Sequence of Peptococcaceae strain DCMF.</title>
        <authorList>
            <person name="Edwards R.J."/>
            <person name="Holland S.I."/>
            <person name="Deshpande N.P."/>
            <person name="Wong Y.K."/>
            <person name="Ertan H."/>
            <person name="Manefield M."/>
            <person name="Russell T.L."/>
            <person name="Lee M.J."/>
        </authorList>
    </citation>
    <scope>NUCLEOTIDE SEQUENCE [LARGE SCALE GENOMIC DNA]</scope>
    <source>
        <strain evidence="3 4">DCMF</strain>
    </source>
</reference>
<sequence length="162" mass="18204">MNKVVDGLLLCLGAYFFWNSNAFDINNVTGDVGPAFFPKLMAVCLLILVVSDLYLNIRKDRKMRKVEKPQNKDINLPSFLPKAKKVYASLGIPNVTLIMIALTIVYLLLLPLMGFAISTVIYTIAMMLIYGVHSKKVLFWGGFFSIIVIYLIFSKLLLVPLP</sequence>
<dbReference type="InterPro" id="IPR009936">
    <property type="entry name" value="DUF1468"/>
</dbReference>
<evidence type="ECO:0000313" key="4">
    <source>
        <dbReference type="Proteomes" id="UP000323521"/>
    </source>
</evidence>
<evidence type="ECO:0000259" key="2">
    <source>
        <dbReference type="Pfam" id="PF07331"/>
    </source>
</evidence>
<feature type="domain" description="DUF1468" evidence="2">
    <location>
        <begin position="8"/>
        <end position="162"/>
    </location>
</feature>
<keyword evidence="1" id="KW-0472">Membrane</keyword>
<dbReference type="Pfam" id="PF07331">
    <property type="entry name" value="TctB"/>
    <property type="match status" value="1"/>
</dbReference>
<keyword evidence="4" id="KW-1185">Reference proteome</keyword>
<feature type="transmembrane region" description="Helical" evidence="1">
    <location>
        <begin position="112"/>
        <end position="130"/>
    </location>
</feature>
<dbReference type="Proteomes" id="UP000323521">
    <property type="component" value="Chromosome"/>
</dbReference>
<feature type="transmembrane region" description="Helical" evidence="1">
    <location>
        <begin position="32"/>
        <end position="55"/>
    </location>
</feature>
<keyword evidence="1" id="KW-0812">Transmembrane</keyword>
<keyword evidence="1" id="KW-1133">Transmembrane helix</keyword>
<name>A0A3G1KM41_FORW1</name>
<evidence type="ECO:0000313" key="3">
    <source>
        <dbReference type="EMBL" id="ATW23479.1"/>
    </source>
</evidence>
<feature type="transmembrane region" description="Helical" evidence="1">
    <location>
        <begin position="137"/>
        <end position="158"/>
    </location>
</feature>